<name>N9XJZ8_9CLOT</name>
<dbReference type="PATRIC" id="fig|999411.4.peg.3079"/>
<gene>
    <name evidence="1" type="ORF">HMPREF1092_03164</name>
</gene>
<evidence type="ECO:0000313" key="1">
    <source>
        <dbReference type="EMBL" id="ENZ00028.1"/>
    </source>
</evidence>
<dbReference type="Pfam" id="PF12784">
    <property type="entry name" value="PDDEXK_2"/>
    <property type="match status" value="1"/>
</dbReference>
<protein>
    <submittedName>
        <fullName evidence="1">Uncharacterized protein</fullName>
    </submittedName>
</protein>
<organism evidence="1 2">
    <name type="scientific">Clostridium thermobutyricum</name>
    <dbReference type="NCBI Taxonomy" id="29372"/>
    <lineage>
        <taxon>Bacteria</taxon>
        <taxon>Bacillati</taxon>
        <taxon>Bacillota</taxon>
        <taxon>Clostridia</taxon>
        <taxon>Eubacteriales</taxon>
        <taxon>Clostridiaceae</taxon>
        <taxon>Clostridium</taxon>
    </lineage>
</organism>
<reference evidence="1 2" key="1">
    <citation type="submission" date="2013-01" db="EMBL/GenBank/DDBJ databases">
        <title>The Genome Sequence of Clostridium colicanis 209318.</title>
        <authorList>
            <consortium name="The Broad Institute Genome Sequencing Platform"/>
            <person name="Earl A."/>
            <person name="Ward D."/>
            <person name="Feldgarden M."/>
            <person name="Gevers D."/>
            <person name="Courvalin P."/>
            <person name="Lambert T."/>
            <person name="Walker B."/>
            <person name="Young S.K."/>
            <person name="Zeng Q."/>
            <person name="Gargeya S."/>
            <person name="Fitzgerald M."/>
            <person name="Haas B."/>
            <person name="Abouelleil A."/>
            <person name="Alvarado L."/>
            <person name="Arachchi H.M."/>
            <person name="Berlin A.M."/>
            <person name="Chapman S.B."/>
            <person name="Dewar J."/>
            <person name="Goldberg J."/>
            <person name="Griggs A."/>
            <person name="Gujja S."/>
            <person name="Hansen M."/>
            <person name="Howarth C."/>
            <person name="Imamovic A."/>
            <person name="Larimer J."/>
            <person name="McCowan C."/>
            <person name="Murphy C."/>
            <person name="Neiman D."/>
            <person name="Pearson M."/>
            <person name="Priest M."/>
            <person name="Roberts A."/>
            <person name="Saif S."/>
            <person name="Shea T."/>
            <person name="Sisk P."/>
            <person name="Sykes S."/>
            <person name="Wortman J."/>
            <person name="Nusbaum C."/>
            <person name="Birren B."/>
        </authorList>
    </citation>
    <scope>NUCLEOTIDE SEQUENCE [LARGE SCALE GENOMIC DNA]</scope>
    <source>
        <strain evidence="1 2">209318</strain>
    </source>
</reference>
<proteinExistence type="predicted"/>
<evidence type="ECO:0000313" key="2">
    <source>
        <dbReference type="Proteomes" id="UP000013097"/>
    </source>
</evidence>
<dbReference type="HOGENOM" id="CLU_2715242_0_0_9"/>
<keyword evidence="2" id="KW-1185">Reference proteome</keyword>
<dbReference type="EMBL" id="AGYT01000019">
    <property type="protein sequence ID" value="ENZ00028.1"/>
    <property type="molecule type" value="Genomic_DNA"/>
</dbReference>
<comment type="caution">
    <text evidence="1">The sequence shown here is derived from an EMBL/GenBank/DDBJ whole genome shotgun (WGS) entry which is preliminary data.</text>
</comment>
<accession>N9XJZ8</accession>
<dbReference type="Proteomes" id="UP000013097">
    <property type="component" value="Unassembled WGS sequence"/>
</dbReference>
<dbReference type="AlphaFoldDB" id="N9XJZ8"/>
<sequence>MITNCYYLLVNQKRKMDSLERWLEFLIEPESNTVRQLELSDEAIEQTKTELYRLSMNSKEREMLLYKGKSYI</sequence>